<keyword evidence="7" id="KW-1185">Reference proteome</keyword>
<evidence type="ECO:0000313" key="7">
    <source>
        <dbReference type="Proteomes" id="UP000325286"/>
    </source>
</evidence>
<sequence length="204" mass="23458">MAALGSDPATRASLLLRLRDPRDNAAWSEFAVVYEPLVYRLAQRRGCQDADAREIVQEVFLTVSRAIDRFDPNAAGSFRGWLSKIARNATIDRFRRLAAERVHSPDTHDGLPLEQLADSSMDAETQLIEEFERGRREQLFRWASGEVRRRTGEANWMAFWRTTVEGHSVAQVAQELKLTDSAVYVARCRILRRIRELVATRWEE</sequence>
<dbReference type="InterPro" id="IPR039425">
    <property type="entry name" value="RNA_pol_sigma-70-like"/>
</dbReference>
<keyword evidence="4" id="KW-0804">Transcription</keyword>
<dbReference type="PANTHER" id="PTHR43133">
    <property type="entry name" value="RNA POLYMERASE ECF-TYPE SIGMA FACTO"/>
    <property type="match status" value="1"/>
</dbReference>
<dbReference type="InterPro" id="IPR013325">
    <property type="entry name" value="RNA_pol_sigma_r2"/>
</dbReference>
<dbReference type="KEGG" id="rul:UC8_47140"/>
<dbReference type="AlphaFoldDB" id="A0A5B9QXD4"/>
<keyword evidence="1" id="KW-0805">Transcription regulation</keyword>
<dbReference type="SUPFAM" id="SSF88946">
    <property type="entry name" value="Sigma2 domain of RNA polymerase sigma factors"/>
    <property type="match status" value="1"/>
</dbReference>
<dbReference type="InterPro" id="IPR007627">
    <property type="entry name" value="RNA_pol_sigma70_r2"/>
</dbReference>
<dbReference type="Proteomes" id="UP000325286">
    <property type="component" value="Chromosome"/>
</dbReference>
<keyword evidence="2" id="KW-0731">Sigma factor</keyword>
<dbReference type="OrthoDB" id="255903at2"/>
<gene>
    <name evidence="6" type="primary">sigE_9</name>
    <name evidence="6" type="ORF">UC8_47140</name>
</gene>
<protein>
    <submittedName>
        <fullName evidence="6">ECF RNA polymerase sigma factor SigE</fullName>
    </submittedName>
</protein>
<evidence type="ECO:0000256" key="3">
    <source>
        <dbReference type="ARBA" id="ARBA00023125"/>
    </source>
</evidence>
<keyword evidence="3" id="KW-0238">DNA-binding</keyword>
<accession>A0A5B9QXD4</accession>
<dbReference type="EMBL" id="CP042914">
    <property type="protein sequence ID" value="QEG42672.1"/>
    <property type="molecule type" value="Genomic_DNA"/>
</dbReference>
<dbReference type="GO" id="GO:0003677">
    <property type="term" value="F:DNA binding"/>
    <property type="evidence" value="ECO:0007669"/>
    <property type="project" value="UniProtKB-KW"/>
</dbReference>
<evidence type="ECO:0000313" key="6">
    <source>
        <dbReference type="EMBL" id="QEG42672.1"/>
    </source>
</evidence>
<dbReference type="Gene3D" id="1.10.1740.10">
    <property type="match status" value="1"/>
</dbReference>
<dbReference type="NCBIfam" id="TIGR02937">
    <property type="entry name" value="sigma70-ECF"/>
    <property type="match status" value="1"/>
</dbReference>
<feature type="domain" description="RNA polymerase sigma-70 region 2" evidence="5">
    <location>
        <begin position="34"/>
        <end position="98"/>
    </location>
</feature>
<name>A0A5B9QXD4_9BACT</name>
<dbReference type="Pfam" id="PF04542">
    <property type="entry name" value="Sigma70_r2"/>
    <property type="match status" value="1"/>
</dbReference>
<evidence type="ECO:0000256" key="4">
    <source>
        <dbReference type="ARBA" id="ARBA00023163"/>
    </source>
</evidence>
<dbReference type="GO" id="GO:0006352">
    <property type="term" value="P:DNA-templated transcription initiation"/>
    <property type="evidence" value="ECO:0007669"/>
    <property type="project" value="InterPro"/>
</dbReference>
<evidence type="ECO:0000256" key="1">
    <source>
        <dbReference type="ARBA" id="ARBA00023015"/>
    </source>
</evidence>
<dbReference type="PANTHER" id="PTHR43133:SF8">
    <property type="entry name" value="RNA POLYMERASE SIGMA FACTOR HI_1459-RELATED"/>
    <property type="match status" value="1"/>
</dbReference>
<reference evidence="6 7" key="1">
    <citation type="submission" date="2019-08" db="EMBL/GenBank/DDBJ databases">
        <title>Deep-cultivation of Planctomycetes and their phenomic and genomic characterization uncovers novel biology.</title>
        <authorList>
            <person name="Wiegand S."/>
            <person name="Jogler M."/>
            <person name="Boedeker C."/>
            <person name="Pinto D."/>
            <person name="Vollmers J."/>
            <person name="Rivas-Marin E."/>
            <person name="Kohn T."/>
            <person name="Peeters S.H."/>
            <person name="Heuer A."/>
            <person name="Rast P."/>
            <person name="Oberbeckmann S."/>
            <person name="Bunk B."/>
            <person name="Jeske O."/>
            <person name="Meyerdierks A."/>
            <person name="Storesund J.E."/>
            <person name="Kallscheuer N."/>
            <person name="Luecker S."/>
            <person name="Lage O.M."/>
            <person name="Pohl T."/>
            <person name="Merkel B.J."/>
            <person name="Hornburger P."/>
            <person name="Mueller R.-W."/>
            <person name="Bruemmer F."/>
            <person name="Labrenz M."/>
            <person name="Spormann A.M."/>
            <person name="Op den Camp H."/>
            <person name="Overmann J."/>
            <person name="Amann R."/>
            <person name="Jetten M.S.M."/>
            <person name="Mascher T."/>
            <person name="Medema M.H."/>
            <person name="Devos D.P."/>
            <person name="Kaster A.-K."/>
            <person name="Ovreas L."/>
            <person name="Rohde M."/>
            <person name="Galperin M.Y."/>
            <person name="Jogler C."/>
        </authorList>
    </citation>
    <scope>NUCLEOTIDE SEQUENCE [LARGE SCALE GENOMIC DNA]</scope>
    <source>
        <strain evidence="6 7">UC8</strain>
    </source>
</reference>
<dbReference type="RefSeq" id="WP_068137645.1">
    <property type="nucleotide sequence ID" value="NZ_CP042914.1"/>
</dbReference>
<evidence type="ECO:0000259" key="5">
    <source>
        <dbReference type="Pfam" id="PF04542"/>
    </source>
</evidence>
<organism evidence="6 7">
    <name type="scientific">Roseimaritima ulvae</name>
    <dbReference type="NCBI Taxonomy" id="980254"/>
    <lineage>
        <taxon>Bacteria</taxon>
        <taxon>Pseudomonadati</taxon>
        <taxon>Planctomycetota</taxon>
        <taxon>Planctomycetia</taxon>
        <taxon>Pirellulales</taxon>
        <taxon>Pirellulaceae</taxon>
        <taxon>Roseimaritima</taxon>
    </lineage>
</organism>
<dbReference type="InterPro" id="IPR014284">
    <property type="entry name" value="RNA_pol_sigma-70_dom"/>
</dbReference>
<evidence type="ECO:0000256" key="2">
    <source>
        <dbReference type="ARBA" id="ARBA00023082"/>
    </source>
</evidence>
<dbReference type="GO" id="GO:0016987">
    <property type="term" value="F:sigma factor activity"/>
    <property type="evidence" value="ECO:0007669"/>
    <property type="project" value="UniProtKB-KW"/>
</dbReference>
<proteinExistence type="predicted"/>